<keyword evidence="5" id="KW-1185">Reference proteome</keyword>
<comment type="caution">
    <text evidence="4">The sequence shown here is derived from an EMBL/GenBank/DDBJ whole genome shotgun (WGS) entry which is preliminary data.</text>
</comment>
<dbReference type="AlphaFoldDB" id="A0A9W8K5W7"/>
<dbReference type="SUPFAM" id="SSF47592">
    <property type="entry name" value="SWIB/MDM2 domain"/>
    <property type="match status" value="1"/>
</dbReference>
<evidence type="ECO:0000313" key="4">
    <source>
        <dbReference type="EMBL" id="KAJ3513697.1"/>
    </source>
</evidence>
<accession>A0A9W8K5W7</accession>
<dbReference type="Pfam" id="PF01253">
    <property type="entry name" value="SUI1"/>
    <property type="match status" value="1"/>
</dbReference>
<dbReference type="Proteomes" id="UP001148786">
    <property type="component" value="Unassembled WGS sequence"/>
</dbReference>
<evidence type="ECO:0000313" key="5">
    <source>
        <dbReference type="Proteomes" id="UP001148786"/>
    </source>
</evidence>
<dbReference type="Pfam" id="PF17832">
    <property type="entry name" value="Pre-PUA"/>
    <property type="match status" value="1"/>
</dbReference>
<evidence type="ECO:0000259" key="3">
    <source>
        <dbReference type="PROSITE" id="PS50296"/>
    </source>
</evidence>
<organism evidence="4 5">
    <name type="scientific">Agrocybe chaxingu</name>
    <dbReference type="NCBI Taxonomy" id="84603"/>
    <lineage>
        <taxon>Eukaryota</taxon>
        <taxon>Fungi</taxon>
        <taxon>Dikarya</taxon>
        <taxon>Basidiomycota</taxon>
        <taxon>Agaricomycotina</taxon>
        <taxon>Agaricomycetes</taxon>
        <taxon>Agaricomycetidae</taxon>
        <taxon>Agaricales</taxon>
        <taxon>Agaricineae</taxon>
        <taxon>Strophariaceae</taxon>
        <taxon>Agrocybe</taxon>
    </lineage>
</organism>
<dbReference type="InterPro" id="IPR036877">
    <property type="entry name" value="SUI1_dom_sf"/>
</dbReference>
<name>A0A9W8K5W7_9AGAR</name>
<protein>
    <recommendedName>
        <fullName evidence="3">SUI1 domain-containing protein</fullName>
    </recommendedName>
</protein>
<sequence length="600" mass="65172">MFKKPPSSLKTSAPLRSSDRRKLKQRAVATYRLTAEEGDALVPDGISSVKFSTHVNEPGTLYTDADGTPVWFTIGKGSEDLLPTVYTLWKKQDLLPFLSTPSAVVPILIGGADLMIPGVIHCPPSLVEHQLVAIRQYIKKDVKPALSPPVAIGRMALPSDQLRAIGTEKGKAVHVIHTWKDHLWDMGSKIDIPEDTLLEMGAPVEQGEEGEEEDPTGDQATPPSPTPPEESMETLQTLSYTPQEVTELLNKALLQIISKPPPASAYPIPATVFYSNYLLPSRPAFPTLVVPPTGYSSDRNGDPPQVDTEITIKTSSLKSLTAFLKAAEKIGLLTLKSPQKQQPDVLITAVNASHPNVVSHTPFVTMKDVELTAAKKAAREEKGTQGGSKEVEVKVLYKPHQATVDLFEADLYTIPRIRSLLNDHISAKSLVNQNDHAYINLDDLLCACVAAKGSRGKAKAKDGAEPDPPSQFMRRDELIKTIVEKMQPWYEVRADGKEPVTKKGSLSPIQVATKLRQGRKAATLITGFEPFLVVDAEEMAEDLRKTCAGATSVSPATGKPGGTSMEVLVQGKQSKAVVDYLMAKGIPKKWIEVVDLSGKK</sequence>
<dbReference type="EMBL" id="JANKHO010000184">
    <property type="protein sequence ID" value="KAJ3513697.1"/>
    <property type="molecule type" value="Genomic_DNA"/>
</dbReference>
<feature type="region of interest" description="Disordered" evidence="2">
    <location>
        <begin position="1"/>
        <end position="23"/>
    </location>
</feature>
<feature type="region of interest" description="Disordered" evidence="2">
    <location>
        <begin position="204"/>
        <end position="235"/>
    </location>
</feature>
<dbReference type="FunFam" id="3.30.780.10:FF:000008">
    <property type="entry name" value="eukaryotic translation initiation factor 2D"/>
    <property type="match status" value="1"/>
</dbReference>
<dbReference type="PROSITE" id="PS50890">
    <property type="entry name" value="PUA"/>
    <property type="match status" value="1"/>
</dbReference>
<dbReference type="Gene3D" id="3.10.400.20">
    <property type="match status" value="1"/>
</dbReference>
<dbReference type="GO" id="GO:0003743">
    <property type="term" value="F:translation initiation factor activity"/>
    <property type="evidence" value="ECO:0007669"/>
    <property type="project" value="InterPro"/>
</dbReference>
<dbReference type="Pfam" id="PF25304">
    <property type="entry name" value="WHD_eIF2D"/>
    <property type="match status" value="1"/>
</dbReference>
<reference evidence="4" key="1">
    <citation type="submission" date="2022-07" db="EMBL/GenBank/DDBJ databases">
        <title>Genome Sequence of Agrocybe chaxingu.</title>
        <authorList>
            <person name="Buettner E."/>
        </authorList>
    </citation>
    <scope>NUCLEOTIDE SEQUENCE</scope>
    <source>
        <strain evidence="4">MP-N11</strain>
    </source>
</reference>
<dbReference type="InterPro" id="IPR048248">
    <property type="entry name" value="PUA_eIF2d-like"/>
</dbReference>
<dbReference type="CDD" id="cd11610">
    <property type="entry name" value="eIF2D_N"/>
    <property type="match status" value="1"/>
</dbReference>
<evidence type="ECO:0000256" key="1">
    <source>
        <dbReference type="ARBA" id="ARBA00022490"/>
    </source>
</evidence>
<dbReference type="OrthoDB" id="199771at2759"/>
<dbReference type="InterPro" id="IPR048247">
    <property type="entry name" value="eIF2D_N"/>
</dbReference>
<dbReference type="InterPro" id="IPR039759">
    <property type="entry name" value="eIF2D_SUI1"/>
</dbReference>
<dbReference type="Pfam" id="PF26292">
    <property type="entry name" value="PUA_elF2D"/>
    <property type="match status" value="1"/>
</dbReference>
<feature type="compositionally biased region" description="Acidic residues" evidence="2">
    <location>
        <begin position="206"/>
        <end position="216"/>
    </location>
</feature>
<evidence type="ECO:0000256" key="2">
    <source>
        <dbReference type="SAM" id="MobiDB-lite"/>
    </source>
</evidence>
<keyword evidence="1" id="KW-0963">Cytoplasm</keyword>
<dbReference type="InterPro" id="IPR039757">
    <property type="entry name" value="EIF2D"/>
</dbReference>
<dbReference type="GO" id="GO:0001731">
    <property type="term" value="P:formation of translation preinitiation complex"/>
    <property type="evidence" value="ECO:0007669"/>
    <property type="project" value="InterPro"/>
</dbReference>
<dbReference type="CDD" id="cd11608">
    <property type="entry name" value="eIF2D_C"/>
    <property type="match status" value="1"/>
</dbReference>
<dbReference type="PANTHER" id="PTHR12217">
    <property type="entry name" value="EUKARYOTIC TRANSLATION INITIATION FACTOR 2D"/>
    <property type="match status" value="1"/>
</dbReference>
<dbReference type="SUPFAM" id="SSF55159">
    <property type="entry name" value="eIF1-like"/>
    <property type="match status" value="1"/>
</dbReference>
<dbReference type="InterPro" id="IPR041366">
    <property type="entry name" value="Pre-PUA"/>
</dbReference>
<dbReference type="PROSITE" id="PS50296">
    <property type="entry name" value="SUI1"/>
    <property type="match status" value="1"/>
</dbReference>
<dbReference type="SUPFAM" id="SSF88697">
    <property type="entry name" value="PUA domain-like"/>
    <property type="match status" value="1"/>
</dbReference>
<feature type="domain" description="SUI1" evidence="3">
    <location>
        <begin position="509"/>
        <end position="585"/>
    </location>
</feature>
<dbReference type="InterPro" id="IPR001950">
    <property type="entry name" value="SUI1"/>
</dbReference>
<gene>
    <name evidence="4" type="ORF">NLJ89_g2804</name>
</gene>
<dbReference type="InterPro" id="IPR036885">
    <property type="entry name" value="SWIB_MDM2_dom_sf"/>
</dbReference>
<proteinExistence type="predicted"/>
<dbReference type="CDD" id="cd21156">
    <property type="entry name" value="PUA_eIF2d-like"/>
    <property type="match status" value="1"/>
</dbReference>
<dbReference type="Gene3D" id="3.30.780.10">
    <property type="entry name" value="SUI1-like domain"/>
    <property type="match status" value="1"/>
</dbReference>
<dbReference type="InterPro" id="IPR057429">
    <property type="entry name" value="WH_eIF2D"/>
</dbReference>
<dbReference type="PANTHER" id="PTHR12217:SF4">
    <property type="entry name" value="EUKARYOTIC TRANSLATION INITIATION FACTOR 2D"/>
    <property type="match status" value="1"/>
</dbReference>
<dbReference type="InterPro" id="IPR015947">
    <property type="entry name" value="PUA-like_sf"/>
</dbReference>